<accession>A0AAV2Q225</accession>
<evidence type="ECO:0000313" key="3">
    <source>
        <dbReference type="Proteomes" id="UP001497623"/>
    </source>
</evidence>
<gene>
    <name evidence="2" type="ORF">MNOR_LOCUS7192</name>
</gene>
<reference evidence="2 3" key="1">
    <citation type="submission" date="2024-05" db="EMBL/GenBank/DDBJ databases">
        <authorList>
            <person name="Wallberg A."/>
        </authorList>
    </citation>
    <scope>NUCLEOTIDE SEQUENCE [LARGE SCALE GENOMIC DNA]</scope>
</reference>
<protein>
    <submittedName>
        <fullName evidence="2">Uncharacterized protein</fullName>
    </submittedName>
</protein>
<sequence>MVVASPPVGGGTEEPSLNQTSMERLEFREKLLYPGISPTIHCITCKPNNKRNSRSQQEDGTMSKHTEENNIVGQPMIIGPMVQTEPESFICGMCELVFRSIY</sequence>
<comment type="caution">
    <text evidence="2">The sequence shown here is derived from an EMBL/GenBank/DDBJ whole genome shotgun (WGS) entry which is preliminary data.</text>
</comment>
<organism evidence="2 3">
    <name type="scientific">Meganyctiphanes norvegica</name>
    <name type="common">Northern krill</name>
    <name type="synonym">Thysanopoda norvegica</name>
    <dbReference type="NCBI Taxonomy" id="48144"/>
    <lineage>
        <taxon>Eukaryota</taxon>
        <taxon>Metazoa</taxon>
        <taxon>Ecdysozoa</taxon>
        <taxon>Arthropoda</taxon>
        <taxon>Crustacea</taxon>
        <taxon>Multicrustacea</taxon>
        <taxon>Malacostraca</taxon>
        <taxon>Eumalacostraca</taxon>
        <taxon>Eucarida</taxon>
        <taxon>Euphausiacea</taxon>
        <taxon>Euphausiidae</taxon>
        <taxon>Meganyctiphanes</taxon>
    </lineage>
</organism>
<dbReference type="EMBL" id="CAXKWB010003118">
    <property type="protein sequence ID" value="CAL4068390.1"/>
    <property type="molecule type" value="Genomic_DNA"/>
</dbReference>
<dbReference type="Proteomes" id="UP001497623">
    <property type="component" value="Unassembled WGS sequence"/>
</dbReference>
<keyword evidence="3" id="KW-1185">Reference proteome</keyword>
<feature type="region of interest" description="Disordered" evidence="1">
    <location>
        <begin position="46"/>
        <end position="72"/>
    </location>
</feature>
<dbReference type="AlphaFoldDB" id="A0AAV2Q225"/>
<feature type="region of interest" description="Disordered" evidence="1">
    <location>
        <begin position="1"/>
        <end position="20"/>
    </location>
</feature>
<feature type="non-terminal residue" evidence="2">
    <location>
        <position position="102"/>
    </location>
</feature>
<proteinExistence type="predicted"/>
<evidence type="ECO:0000256" key="1">
    <source>
        <dbReference type="SAM" id="MobiDB-lite"/>
    </source>
</evidence>
<name>A0AAV2Q225_MEGNR</name>
<evidence type="ECO:0000313" key="2">
    <source>
        <dbReference type="EMBL" id="CAL4068390.1"/>
    </source>
</evidence>